<keyword evidence="4" id="KW-0677">Repeat</keyword>
<dbReference type="GO" id="GO:0016887">
    <property type="term" value="F:ATP hydrolysis activity"/>
    <property type="evidence" value="ECO:0007669"/>
    <property type="project" value="InterPro"/>
</dbReference>
<name>A0A8S3Z4E5_9EUPU</name>
<accession>A0A8S3Z4E5</accession>
<evidence type="ECO:0000256" key="8">
    <source>
        <dbReference type="ARBA" id="ARBA00023136"/>
    </source>
</evidence>
<evidence type="ECO:0000313" key="14">
    <source>
        <dbReference type="Proteomes" id="UP000678393"/>
    </source>
</evidence>
<dbReference type="GO" id="GO:0140359">
    <property type="term" value="F:ABC-type transporter activity"/>
    <property type="evidence" value="ECO:0007669"/>
    <property type="project" value="InterPro"/>
</dbReference>
<comment type="caution">
    <text evidence="13">The sequence shown here is derived from an EMBL/GenBank/DDBJ whole genome shotgun (WGS) entry which is preliminary data.</text>
</comment>
<dbReference type="PROSITE" id="PS00211">
    <property type="entry name" value="ABC_TRANSPORTER_1"/>
    <property type="match status" value="2"/>
</dbReference>
<feature type="transmembrane region" description="Helical" evidence="10">
    <location>
        <begin position="489"/>
        <end position="511"/>
    </location>
</feature>
<dbReference type="SMART" id="SM00382">
    <property type="entry name" value="AAA"/>
    <property type="match status" value="2"/>
</dbReference>
<feature type="transmembrane region" description="Helical" evidence="10">
    <location>
        <begin position="518"/>
        <end position="534"/>
    </location>
</feature>
<dbReference type="Gene3D" id="1.20.1560.10">
    <property type="entry name" value="ABC transporter type 1, transmembrane domain"/>
    <property type="match status" value="1"/>
</dbReference>
<keyword evidence="5" id="KW-0547">Nucleotide-binding</keyword>
<dbReference type="Gene3D" id="3.40.50.300">
    <property type="entry name" value="P-loop containing nucleotide triphosphate hydrolases"/>
    <property type="match status" value="2"/>
</dbReference>
<feature type="transmembrane region" description="Helical" evidence="10">
    <location>
        <begin position="682"/>
        <end position="710"/>
    </location>
</feature>
<dbReference type="Proteomes" id="UP000678393">
    <property type="component" value="Unassembled WGS sequence"/>
</dbReference>
<dbReference type="SUPFAM" id="SSF52540">
    <property type="entry name" value="P-loop containing nucleoside triphosphate hydrolases"/>
    <property type="match status" value="2"/>
</dbReference>
<evidence type="ECO:0000256" key="10">
    <source>
        <dbReference type="SAM" id="Phobius"/>
    </source>
</evidence>
<evidence type="ECO:0000256" key="2">
    <source>
        <dbReference type="ARBA" id="ARBA00022448"/>
    </source>
</evidence>
<dbReference type="PROSITE" id="PS50893">
    <property type="entry name" value="ABC_TRANSPORTER_2"/>
    <property type="match status" value="2"/>
</dbReference>
<evidence type="ECO:0000256" key="3">
    <source>
        <dbReference type="ARBA" id="ARBA00022692"/>
    </source>
</evidence>
<keyword evidence="14" id="KW-1185">Reference proteome</keyword>
<keyword evidence="6" id="KW-0067">ATP-binding</keyword>
<feature type="domain" description="ABC transmembrane type-1" evidence="12">
    <location>
        <begin position="436"/>
        <end position="727"/>
    </location>
</feature>
<dbReference type="Pfam" id="PF00005">
    <property type="entry name" value="ABC_tran"/>
    <property type="match status" value="2"/>
</dbReference>
<dbReference type="FunFam" id="3.40.50.300:FF:000163">
    <property type="entry name" value="Multidrug resistance-associated protein member 4"/>
    <property type="match status" value="1"/>
</dbReference>
<comment type="subcellular location">
    <subcellularLocation>
        <location evidence="1">Membrane</location>
        <topology evidence="1">Multi-pass membrane protein</topology>
    </subcellularLocation>
</comment>
<dbReference type="InterPro" id="IPR017871">
    <property type="entry name" value="ABC_transporter-like_CS"/>
</dbReference>
<sequence length="1005" mass="112062">MITGYISLLVLHILTCRRRHHSQRSMEEEDDAAMEDPLLDQHYAIEVQGGNFTWHLNKEEITLKDISVRIPTGKLTVIVGQVGSGKSSLLSAFLGEMIQVSGNMFKARNLNVAYVSQRPWLLNASLKDNILFGKPFVWRKYKKVISACALLPDIEQLPAADITEIGEKGVNLSGGQKQRVSIARALYSEGDTVLLDDPLSALDSHVGKHVMEEAILRRMVKRNRTVILVTHHVQYLTHAHQVIVMANGHVHFQGKVGEVKKFDPDLYDVWRKAIRDAKATEFSQKFDAGSLLNLERKHSGGSQVSHDTMPRPASTQSQLSVPGLPGGLQGGRKMSAMSVMTEASNEDAGEDSMLADADGEVKALPEEKGKLIKQEFRETGAVKVMVYLRYLQSCSISLCLLSLFLQVKCVPFSDCQFDCCPLQIVYHSLIVTSNIWLSLWASDSNIYERNMSLLASTYGNITLEVSSPVCQHCVFSHSSFDNTPYLMTYIYLSLGAVLATFVGCLVIYYMGFVGSKNLFVNMLVSVIHLPMRFFDTNPSGRILNRFSADIVAIDQRLGGHVENLLRCTLFTISAVLVNSVTTPYFLFAAVPFFILYYFLQRFFRATARELQRLDSVTKSPIFSHTMETLSGLPVIRAYGVQSDFKRRAFKAVDCNVTPFLFIHTANRWLGIRLLDAIRSACLVLLVFISCITYMLIVSACFVTCITYTLMVSGQLNWIVRISTEVEMSMNAVERVLEYADMEKEPSIVSPAGPVTVPESWPSTGRIEFRQVSLSYAPDEDLVLHHASFLIEGGEKIGICGRTGSGKTSATLALFRMLDIIEGTILIDELDITRVDLSTLRSRLAIIPQDPVLFTGSLRFNLDPNKRRSDERLWSALESVQLKEFVAALPDQLDSDVVEGGENFSVGQRQLLCMARAFLCDSNILIMDEATASIDTETDNHIQAIIHSPALQNKTIITIAHRLSSIINYDRVMVLEFGEVKEFASPRELLADVSSIFYSLVHSGSE</sequence>
<gene>
    <name evidence="13" type="ORF">CUNI_LOCUS9925</name>
</gene>
<keyword evidence="2" id="KW-0813">Transport</keyword>
<dbReference type="AlphaFoldDB" id="A0A8S3Z4E5"/>
<dbReference type="PANTHER" id="PTHR24223">
    <property type="entry name" value="ATP-BINDING CASSETTE SUB-FAMILY C"/>
    <property type="match status" value="1"/>
</dbReference>
<dbReference type="EMBL" id="CAJHNH020001770">
    <property type="protein sequence ID" value="CAG5124367.1"/>
    <property type="molecule type" value="Genomic_DNA"/>
</dbReference>
<proteinExistence type="predicted"/>
<dbReference type="InterPro" id="IPR050173">
    <property type="entry name" value="ABC_transporter_C-like"/>
</dbReference>
<dbReference type="PROSITE" id="PS50929">
    <property type="entry name" value="ABC_TM1F"/>
    <property type="match status" value="1"/>
</dbReference>
<dbReference type="InterPro" id="IPR027417">
    <property type="entry name" value="P-loop_NTPase"/>
</dbReference>
<dbReference type="CDD" id="cd03250">
    <property type="entry name" value="ABCC_MRP_domain1"/>
    <property type="match status" value="1"/>
</dbReference>
<dbReference type="FunFam" id="1.20.1560.10:FF:000013">
    <property type="entry name" value="ABC transporter C family member 2"/>
    <property type="match status" value="1"/>
</dbReference>
<reference evidence="13" key="1">
    <citation type="submission" date="2021-04" db="EMBL/GenBank/DDBJ databases">
        <authorList>
            <consortium name="Molecular Ecology Group"/>
        </authorList>
    </citation>
    <scope>NUCLEOTIDE SEQUENCE</scope>
</reference>
<dbReference type="InterPro" id="IPR036640">
    <property type="entry name" value="ABC1_TM_sf"/>
</dbReference>
<evidence type="ECO:0000259" key="12">
    <source>
        <dbReference type="PROSITE" id="PS50929"/>
    </source>
</evidence>
<protein>
    <submittedName>
        <fullName evidence="13">Uncharacterized protein</fullName>
    </submittedName>
</protein>
<feature type="domain" description="ABC transporter" evidence="11">
    <location>
        <begin position="768"/>
        <end position="1001"/>
    </location>
</feature>
<evidence type="ECO:0000256" key="9">
    <source>
        <dbReference type="SAM" id="MobiDB-lite"/>
    </source>
</evidence>
<dbReference type="FunFam" id="3.40.50.300:FF:002366">
    <property type="entry name" value="Uncharacterized protein"/>
    <property type="match status" value="1"/>
</dbReference>
<keyword evidence="3 10" id="KW-0812">Transmembrane</keyword>
<dbReference type="OrthoDB" id="6500128at2759"/>
<keyword evidence="8 10" id="KW-0472">Membrane</keyword>
<feature type="domain" description="ABC transporter" evidence="11">
    <location>
        <begin position="47"/>
        <end position="272"/>
    </location>
</feature>
<dbReference type="InterPro" id="IPR003439">
    <property type="entry name" value="ABC_transporter-like_ATP-bd"/>
</dbReference>
<dbReference type="GO" id="GO:0005524">
    <property type="term" value="F:ATP binding"/>
    <property type="evidence" value="ECO:0007669"/>
    <property type="project" value="UniProtKB-KW"/>
</dbReference>
<dbReference type="SUPFAM" id="SSF90123">
    <property type="entry name" value="ABC transporter transmembrane region"/>
    <property type="match status" value="1"/>
</dbReference>
<organism evidence="13 14">
    <name type="scientific">Candidula unifasciata</name>
    <dbReference type="NCBI Taxonomy" id="100452"/>
    <lineage>
        <taxon>Eukaryota</taxon>
        <taxon>Metazoa</taxon>
        <taxon>Spiralia</taxon>
        <taxon>Lophotrochozoa</taxon>
        <taxon>Mollusca</taxon>
        <taxon>Gastropoda</taxon>
        <taxon>Heterobranchia</taxon>
        <taxon>Euthyneura</taxon>
        <taxon>Panpulmonata</taxon>
        <taxon>Eupulmonata</taxon>
        <taxon>Stylommatophora</taxon>
        <taxon>Helicina</taxon>
        <taxon>Helicoidea</taxon>
        <taxon>Geomitridae</taxon>
        <taxon>Candidula</taxon>
    </lineage>
</organism>
<dbReference type="Pfam" id="PF00664">
    <property type="entry name" value="ABC_membrane"/>
    <property type="match status" value="1"/>
</dbReference>
<evidence type="ECO:0000313" key="13">
    <source>
        <dbReference type="EMBL" id="CAG5124367.1"/>
    </source>
</evidence>
<dbReference type="GO" id="GO:0016020">
    <property type="term" value="C:membrane"/>
    <property type="evidence" value="ECO:0007669"/>
    <property type="project" value="UniProtKB-SubCell"/>
</dbReference>
<evidence type="ECO:0000256" key="4">
    <source>
        <dbReference type="ARBA" id="ARBA00022737"/>
    </source>
</evidence>
<evidence type="ECO:0000256" key="7">
    <source>
        <dbReference type="ARBA" id="ARBA00022989"/>
    </source>
</evidence>
<keyword evidence="7 10" id="KW-1133">Transmembrane helix</keyword>
<dbReference type="CDD" id="cd18602">
    <property type="entry name" value="ABC_6TM_SUR1_D2_like"/>
    <property type="match status" value="1"/>
</dbReference>
<feature type="transmembrane region" description="Helical" evidence="10">
    <location>
        <begin position="582"/>
        <end position="599"/>
    </location>
</feature>
<evidence type="ECO:0000256" key="1">
    <source>
        <dbReference type="ARBA" id="ARBA00004141"/>
    </source>
</evidence>
<feature type="region of interest" description="Disordered" evidence="9">
    <location>
        <begin position="298"/>
        <end position="325"/>
    </location>
</feature>
<dbReference type="PANTHER" id="PTHR24223:SF461">
    <property type="entry name" value="ATP-BINDING CASSETTE SUB-FAMILY C MEMBER SUR"/>
    <property type="match status" value="1"/>
</dbReference>
<evidence type="ECO:0000256" key="6">
    <source>
        <dbReference type="ARBA" id="ARBA00022840"/>
    </source>
</evidence>
<evidence type="ECO:0000256" key="5">
    <source>
        <dbReference type="ARBA" id="ARBA00022741"/>
    </source>
</evidence>
<evidence type="ECO:0000259" key="11">
    <source>
        <dbReference type="PROSITE" id="PS50893"/>
    </source>
</evidence>
<dbReference type="CDD" id="cd03244">
    <property type="entry name" value="ABCC_MRP_domain2"/>
    <property type="match status" value="1"/>
</dbReference>
<dbReference type="InterPro" id="IPR011527">
    <property type="entry name" value="ABC1_TM_dom"/>
</dbReference>
<dbReference type="InterPro" id="IPR003593">
    <property type="entry name" value="AAA+_ATPase"/>
</dbReference>